<dbReference type="PIRSF" id="PIRSF004491">
    <property type="entry name" value="FAD_Synth"/>
    <property type="match status" value="1"/>
</dbReference>
<evidence type="ECO:0000256" key="2">
    <source>
        <dbReference type="ARBA" id="ARBA00004726"/>
    </source>
</evidence>
<dbReference type="UniPathway" id="UPA00277">
    <property type="reaction ID" value="UER00407"/>
</dbReference>
<sequence length="310" mass="35477">MDIQHIKGYQEIDESADTVLVLGYFDGLHRGHKALFDKAKEISRQESLKIVTLTFHESPQLAFTRFSPDFLQHITYPEKRYEKFAEYGVDKLYLLDFTTSFSKLSSDNFIDHYIGRLRARHIVVGFDYHFGCDHADSHYLAKRIKGTVYSISEVKEDQIKISSTRIRSLIKAGDVAKANQLLGYELSTRGMVVHGDARGRTIGFPTANLAPIDRTYLPADGVYVTDVLVRGERYRSMTSIGKNITFGGKELRLEANIFGFNEDIYGETLEIIWLDRIREMTKFSDVSAFISQLKQDKEAAINWKKDSQGY</sequence>
<keyword evidence="9 15" id="KW-0418">Kinase</keyword>
<dbReference type="InterPro" id="IPR015864">
    <property type="entry name" value="FAD_synthase"/>
</dbReference>
<dbReference type="InterPro" id="IPR014729">
    <property type="entry name" value="Rossmann-like_a/b/a_fold"/>
</dbReference>
<evidence type="ECO:0000256" key="15">
    <source>
        <dbReference type="PIRNR" id="PIRNR004491"/>
    </source>
</evidence>
<protein>
    <recommendedName>
        <fullName evidence="15">Riboflavin biosynthesis protein</fullName>
    </recommendedName>
    <domain>
        <recommendedName>
            <fullName evidence="15">Riboflavin kinase</fullName>
            <ecNumber evidence="15">2.7.1.26</ecNumber>
        </recommendedName>
        <alternativeName>
            <fullName evidence="15">Flavokinase</fullName>
        </alternativeName>
    </domain>
    <domain>
        <recommendedName>
            <fullName evidence="15">FMN adenylyltransferase</fullName>
            <ecNumber evidence="15">2.7.7.2</ecNumber>
        </recommendedName>
        <alternativeName>
            <fullName evidence="15">FAD pyrophosphorylase</fullName>
        </alternativeName>
        <alternativeName>
            <fullName evidence="15">FAD synthase</fullName>
        </alternativeName>
    </domain>
</protein>
<dbReference type="SUPFAM" id="SSF82114">
    <property type="entry name" value="Riboflavin kinase-like"/>
    <property type="match status" value="1"/>
</dbReference>
<comment type="catalytic activity">
    <reaction evidence="14 15">
        <text>FMN + ATP + H(+) = FAD + diphosphate</text>
        <dbReference type="Rhea" id="RHEA:17237"/>
        <dbReference type="ChEBI" id="CHEBI:15378"/>
        <dbReference type="ChEBI" id="CHEBI:30616"/>
        <dbReference type="ChEBI" id="CHEBI:33019"/>
        <dbReference type="ChEBI" id="CHEBI:57692"/>
        <dbReference type="ChEBI" id="CHEBI:58210"/>
        <dbReference type="EC" id="2.7.7.2"/>
    </reaction>
</comment>
<dbReference type="GO" id="GO:0009398">
    <property type="term" value="P:FMN biosynthetic process"/>
    <property type="evidence" value="ECO:0007669"/>
    <property type="project" value="UniProtKB-UniRule"/>
</dbReference>
<keyword evidence="8 15" id="KW-0547">Nucleotide-binding</keyword>
<dbReference type="EC" id="2.7.7.2" evidence="15"/>
<comment type="similarity">
    <text evidence="15">Belongs to the ribF family.</text>
</comment>
<keyword evidence="4 15" id="KW-0285">Flavoprotein</keyword>
<name>A0A380JP90_9STRE</name>
<evidence type="ECO:0000256" key="11">
    <source>
        <dbReference type="ARBA" id="ARBA00022840"/>
    </source>
</evidence>
<dbReference type="InterPro" id="IPR023465">
    <property type="entry name" value="Riboflavin_kinase_dom_sf"/>
</dbReference>
<dbReference type="SMART" id="SM00904">
    <property type="entry name" value="Flavokinase"/>
    <property type="match status" value="1"/>
</dbReference>
<evidence type="ECO:0000256" key="6">
    <source>
        <dbReference type="ARBA" id="ARBA00022679"/>
    </source>
</evidence>
<dbReference type="EMBL" id="UHFF01000002">
    <property type="protein sequence ID" value="SUN46210.1"/>
    <property type="molecule type" value="Genomic_DNA"/>
</dbReference>
<dbReference type="Gene3D" id="2.40.30.30">
    <property type="entry name" value="Riboflavin kinase-like"/>
    <property type="match status" value="1"/>
</dbReference>
<comment type="catalytic activity">
    <reaction evidence="13 15">
        <text>riboflavin + ATP = FMN + ADP + H(+)</text>
        <dbReference type="Rhea" id="RHEA:14357"/>
        <dbReference type="ChEBI" id="CHEBI:15378"/>
        <dbReference type="ChEBI" id="CHEBI:30616"/>
        <dbReference type="ChEBI" id="CHEBI:57986"/>
        <dbReference type="ChEBI" id="CHEBI:58210"/>
        <dbReference type="ChEBI" id="CHEBI:456216"/>
        <dbReference type="EC" id="2.7.1.26"/>
    </reaction>
</comment>
<organism evidence="17 18">
    <name type="scientific">Streptococcus equi subsp. equi</name>
    <dbReference type="NCBI Taxonomy" id="148942"/>
    <lineage>
        <taxon>Bacteria</taxon>
        <taxon>Bacillati</taxon>
        <taxon>Bacillota</taxon>
        <taxon>Bacilli</taxon>
        <taxon>Lactobacillales</taxon>
        <taxon>Streptococcaceae</taxon>
        <taxon>Streptococcus</taxon>
    </lineage>
</organism>
<evidence type="ECO:0000313" key="17">
    <source>
        <dbReference type="EMBL" id="SUN46210.1"/>
    </source>
</evidence>
<dbReference type="PANTHER" id="PTHR22749:SF6">
    <property type="entry name" value="RIBOFLAVIN KINASE"/>
    <property type="match status" value="1"/>
</dbReference>
<dbReference type="NCBIfam" id="TIGR00083">
    <property type="entry name" value="ribF"/>
    <property type="match status" value="1"/>
</dbReference>
<dbReference type="UniPathway" id="UPA00276">
    <property type="reaction ID" value="UER00406"/>
</dbReference>
<dbReference type="GO" id="GO:0009231">
    <property type="term" value="P:riboflavin biosynthetic process"/>
    <property type="evidence" value="ECO:0007669"/>
    <property type="project" value="InterPro"/>
</dbReference>
<dbReference type="CDD" id="cd02064">
    <property type="entry name" value="FAD_synthetase_N"/>
    <property type="match status" value="1"/>
</dbReference>
<comment type="function">
    <text evidence="1">Catalyzes the phosphorylation of riboflavin to FMN followed by the adenylation of FMN to FAD.</text>
</comment>
<evidence type="ECO:0000256" key="13">
    <source>
        <dbReference type="ARBA" id="ARBA00047880"/>
    </source>
</evidence>
<evidence type="ECO:0000313" key="18">
    <source>
        <dbReference type="Proteomes" id="UP000254461"/>
    </source>
</evidence>
<keyword evidence="7 15" id="KW-0548">Nucleotidyltransferase</keyword>
<evidence type="ECO:0000256" key="8">
    <source>
        <dbReference type="ARBA" id="ARBA00022741"/>
    </source>
</evidence>
<evidence type="ECO:0000256" key="14">
    <source>
        <dbReference type="ARBA" id="ARBA00049494"/>
    </source>
</evidence>
<evidence type="ECO:0000256" key="3">
    <source>
        <dbReference type="ARBA" id="ARBA00005201"/>
    </source>
</evidence>
<dbReference type="EC" id="2.7.1.26" evidence="15"/>
<reference evidence="17 18" key="1">
    <citation type="submission" date="2018-06" db="EMBL/GenBank/DDBJ databases">
        <authorList>
            <consortium name="Pathogen Informatics"/>
            <person name="Doyle S."/>
        </authorList>
    </citation>
    <scope>NUCLEOTIDE SEQUENCE [LARGE SCALE GENOMIC DNA]</scope>
    <source>
        <strain evidence="17 18">NCTC12092</strain>
    </source>
</reference>
<accession>A0A380JP90</accession>
<evidence type="ECO:0000256" key="9">
    <source>
        <dbReference type="ARBA" id="ARBA00022777"/>
    </source>
</evidence>
<keyword evidence="10 15" id="KW-0274">FAD</keyword>
<dbReference type="InterPro" id="IPR002606">
    <property type="entry name" value="Riboflavin_kinase_bac"/>
</dbReference>
<evidence type="ECO:0000256" key="5">
    <source>
        <dbReference type="ARBA" id="ARBA00022643"/>
    </source>
</evidence>
<dbReference type="Pfam" id="PF06574">
    <property type="entry name" value="FAD_syn"/>
    <property type="match status" value="1"/>
</dbReference>
<dbReference type="InterPro" id="IPR023468">
    <property type="entry name" value="Riboflavin_kinase"/>
</dbReference>
<dbReference type="InterPro" id="IPR015865">
    <property type="entry name" value="Riboflavin_kinase_bac/euk"/>
</dbReference>
<dbReference type="RefSeq" id="WP_115250900.1">
    <property type="nucleotide sequence ID" value="NZ_UHFF01000002.1"/>
</dbReference>
<evidence type="ECO:0000259" key="16">
    <source>
        <dbReference type="SMART" id="SM00904"/>
    </source>
</evidence>
<evidence type="ECO:0000256" key="4">
    <source>
        <dbReference type="ARBA" id="ARBA00022630"/>
    </source>
</evidence>
<dbReference type="GO" id="GO:0006747">
    <property type="term" value="P:FAD biosynthetic process"/>
    <property type="evidence" value="ECO:0007669"/>
    <property type="project" value="UniProtKB-UniRule"/>
</dbReference>
<dbReference type="FunFam" id="3.40.50.620:FF:000021">
    <property type="entry name" value="Riboflavin biosynthesis protein"/>
    <property type="match status" value="1"/>
</dbReference>
<dbReference type="GO" id="GO:0003919">
    <property type="term" value="F:FMN adenylyltransferase activity"/>
    <property type="evidence" value="ECO:0007669"/>
    <property type="project" value="UniProtKB-UniRule"/>
</dbReference>
<dbReference type="AlphaFoldDB" id="A0A380JP90"/>
<comment type="pathway">
    <text evidence="3 15">Cofactor biosynthesis; FMN biosynthesis; FMN from riboflavin (ATP route): step 1/1.</text>
</comment>
<evidence type="ECO:0000256" key="1">
    <source>
        <dbReference type="ARBA" id="ARBA00002121"/>
    </source>
</evidence>
<keyword evidence="6 15" id="KW-0808">Transferase</keyword>
<keyword evidence="12" id="KW-0511">Multifunctional enzyme</keyword>
<dbReference type="GO" id="GO:0005524">
    <property type="term" value="F:ATP binding"/>
    <property type="evidence" value="ECO:0007669"/>
    <property type="project" value="UniProtKB-UniRule"/>
</dbReference>
<feature type="domain" description="Riboflavin kinase" evidence="16">
    <location>
        <begin position="181"/>
        <end position="305"/>
    </location>
</feature>
<dbReference type="NCBIfam" id="NF004158">
    <property type="entry name" value="PRK05627.1-1"/>
    <property type="match status" value="1"/>
</dbReference>
<keyword evidence="11 15" id="KW-0067">ATP-binding</keyword>
<keyword evidence="5 15" id="KW-0288">FMN</keyword>
<comment type="pathway">
    <text evidence="2 15">Cofactor biosynthesis; FAD biosynthesis; FAD from FMN: step 1/1.</text>
</comment>
<dbReference type="FunFam" id="2.40.30.30:FF:000003">
    <property type="entry name" value="Riboflavin biosynthesis protein"/>
    <property type="match status" value="1"/>
</dbReference>
<dbReference type="Proteomes" id="UP000254461">
    <property type="component" value="Unassembled WGS sequence"/>
</dbReference>
<gene>
    <name evidence="17" type="primary">ribF</name>
    <name evidence="17" type="ORF">NCTC12092_00904</name>
</gene>
<proteinExistence type="inferred from homology"/>
<evidence type="ECO:0000256" key="10">
    <source>
        <dbReference type="ARBA" id="ARBA00022827"/>
    </source>
</evidence>
<evidence type="ECO:0000256" key="7">
    <source>
        <dbReference type="ARBA" id="ARBA00022695"/>
    </source>
</evidence>
<dbReference type="Pfam" id="PF01687">
    <property type="entry name" value="Flavokinase"/>
    <property type="match status" value="1"/>
</dbReference>
<dbReference type="PANTHER" id="PTHR22749">
    <property type="entry name" value="RIBOFLAVIN KINASE/FMN ADENYLYLTRANSFERASE"/>
    <property type="match status" value="1"/>
</dbReference>
<dbReference type="Gene3D" id="3.40.50.620">
    <property type="entry name" value="HUPs"/>
    <property type="match status" value="1"/>
</dbReference>
<evidence type="ECO:0000256" key="12">
    <source>
        <dbReference type="ARBA" id="ARBA00023268"/>
    </source>
</evidence>
<dbReference type="SUPFAM" id="SSF52374">
    <property type="entry name" value="Nucleotidylyl transferase"/>
    <property type="match status" value="1"/>
</dbReference>
<dbReference type="GO" id="GO:0008531">
    <property type="term" value="F:riboflavin kinase activity"/>
    <property type="evidence" value="ECO:0007669"/>
    <property type="project" value="UniProtKB-UniRule"/>
</dbReference>